<feature type="transmembrane region" description="Helical" evidence="5">
    <location>
        <begin position="174"/>
        <end position="193"/>
    </location>
</feature>
<feature type="transmembrane region" description="Helical" evidence="5">
    <location>
        <begin position="48"/>
        <end position="67"/>
    </location>
</feature>
<accession>A0AB39QCU3</accession>
<feature type="domain" description="Major facilitator superfamily (MFS) profile" evidence="6">
    <location>
        <begin position="176"/>
        <end position="418"/>
    </location>
</feature>
<dbReference type="RefSeq" id="WP_369174927.1">
    <property type="nucleotide sequence ID" value="NZ_CP163439.1"/>
</dbReference>
<protein>
    <submittedName>
        <fullName evidence="7">MFS transporter</fullName>
    </submittedName>
</protein>
<dbReference type="Gene3D" id="1.20.1250.20">
    <property type="entry name" value="MFS general substrate transporter like domains"/>
    <property type="match status" value="2"/>
</dbReference>
<dbReference type="SUPFAM" id="SSF103473">
    <property type="entry name" value="MFS general substrate transporter"/>
    <property type="match status" value="1"/>
</dbReference>
<organism evidence="7">
    <name type="scientific">Streptomyces sp. R28</name>
    <dbReference type="NCBI Taxonomy" id="3238628"/>
    <lineage>
        <taxon>Bacteria</taxon>
        <taxon>Bacillati</taxon>
        <taxon>Actinomycetota</taxon>
        <taxon>Actinomycetes</taxon>
        <taxon>Kitasatosporales</taxon>
        <taxon>Streptomycetaceae</taxon>
        <taxon>Streptomyces</taxon>
    </lineage>
</organism>
<dbReference type="PROSITE" id="PS50850">
    <property type="entry name" value="MFS"/>
    <property type="match status" value="1"/>
</dbReference>
<keyword evidence="3 5" id="KW-1133">Transmembrane helix</keyword>
<evidence type="ECO:0000256" key="5">
    <source>
        <dbReference type="SAM" id="Phobius"/>
    </source>
</evidence>
<comment type="subcellular location">
    <subcellularLocation>
        <location evidence="1">Cell membrane</location>
        <topology evidence="1">Multi-pass membrane protein</topology>
    </subcellularLocation>
</comment>
<feature type="transmembrane region" description="Helical" evidence="5">
    <location>
        <begin position="79"/>
        <end position="99"/>
    </location>
</feature>
<feature type="transmembrane region" description="Helical" evidence="5">
    <location>
        <begin position="214"/>
        <end position="234"/>
    </location>
</feature>
<name>A0AB39QCU3_9ACTN</name>
<dbReference type="EMBL" id="CP163439">
    <property type="protein sequence ID" value="XDQ40221.1"/>
    <property type="molecule type" value="Genomic_DNA"/>
</dbReference>
<dbReference type="InterPro" id="IPR020846">
    <property type="entry name" value="MFS_dom"/>
</dbReference>
<evidence type="ECO:0000256" key="2">
    <source>
        <dbReference type="ARBA" id="ARBA00022692"/>
    </source>
</evidence>
<dbReference type="GO" id="GO:0005886">
    <property type="term" value="C:plasma membrane"/>
    <property type="evidence" value="ECO:0007669"/>
    <property type="project" value="UniProtKB-SubCell"/>
</dbReference>
<reference evidence="7" key="1">
    <citation type="submission" date="2024-07" db="EMBL/GenBank/DDBJ databases">
        <authorList>
            <person name="Yu S.T."/>
        </authorList>
    </citation>
    <scope>NUCLEOTIDE SEQUENCE</scope>
    <source>
        <strain evidence="7">R28</strain>
    </source>
</reference>
<evidence type="ECO:0000259" key="6">
    <source>
        <dbReference type="PROSITE" id="PS50850"/>
    </source>
</evidence>
<evidence type="ECO:0000256" key="1">
    <source>
        <dbReference type="ARBA" id="ARBA00004651"/>
    </source>
</evidence>
<gene>
    <name evidence="7" type="ORF">AB5J49_46640</name>
</gene>
<feature type="transmembrane region" description="Helical" evidence="5">
    <location>
        <begin position="302"/>
        <end position="324"/>
    </location>
</feature>
<dbReference type="InterPro" id="IPR036259">
    <property type="entry name" value="MFS_trans_sf"/>
</dbReference>
<dbReference type="AlphaFoldDB" id="A0AB39QCU3"/>
<keyword evidence="4 5" id="KW-0472">Membrane</keyword>
<proteinExistence type="predicted"/>
<feature type="transmembrane region" description="Helical" evidence="5">
    <location>
        <begin position="16"/>
        <end position="36"/>
    </location>
</feature>
<evidence type="ECO:0000256" key="3">
    <source>
        <dbReference type="ARBA" id="ARBA00022989"/>
    </source>
</evidence>
<feature type="transmembrane region" description="Helical" evidence="5">
    <location>
        <begin position="279"/>
        <end position="296"/>
    </location>
</feature>
<feature type="transmembrane region" description="Helical" evidence="5">
    <location>
        <begin position="365"/>
        <end position="385"/>
    </location>
</feature>
<evidence type="ECO:0000256" key="4">
    <source>
        <dbReference type="ARBA" id="ARBA00023136"/>
    </source>
</evidence>
<dbReference type="InterPro" id="IPR011701">
    <property type="entry name" value="MFS"/>
</dbReference>
<keyword evidence="2 5" id="KW-0812">Transmembrane</keyword>
<evidence type="ECO:0000313" key="7">
    <source>
        <dbReference type="EMBL" id="XDQ40221.1"/>
    </source>
</evidence>
<dbReference type="Pfam" id="PF07690">
    <property type="entry name" value="MFS_1"/>
    <property type="match status" value="1"/>
</dbReference>
<dbReference type="PANTHER" id="PTHR23542:SF1">
    <property type="entry name" value="MAJOR FACILITATOR SUPERFAMILY (MFS) PROFILE DOMAIN-CONTAINING PROTEIN"/>
    <property type="match status" value="1"/>
</dbReference>
<sequence>MTSPYRAIFQAPGSKGFFIAGVVGRMPLSMLGIGIVTMMSQVNGRYDIAGGLAAALALSGALLSPYTSRLVDRHGQRRVLGPAVAVTVIAVIAFLVLVEVDAPDWTLFVCVAAAGVTPSLGNMTRARWSELYRDSPLMHTAFSLESVFDEVVFIVGPILSIGLCTVWFPAAGPLLAALFLALGGYLLVAQRATEPPPHPREAQAGPTALRSTGLRVLVGTFTAIGVVFGAVDVATVAFAEEQGHKAAASLVLAAYALGSCLAGIVFGMFRPEGPAHRRFLVGVGFIALTTLLPALAGNLWFLAAALFVSSMAVAPTLVTAMSLVERFVPRGQLTEGMTWTGTGLTLGVSVGASVAGAVIDSSGAMTAFLLPASAAVAALGIALLGHRRLRSASASASAPAELDAHPSALEAEPGAHRT</sequence>
<feature type="transmembrane region" description="Helical" evidence="5">
    <location>
        <begin position="246"/>
        <end position="267"/>
    </location>
</feature>
<feature type="transmembrane region" description="Helical" evidence="5">
    <location>
        <begin position="336"/>
        <end position="359"/>
    </location>
</feature>
<dbReference type="GO" id="GO:0022857">
    <property type="term" value="F:transmembrane transporter activity"/>
    <property type="evidence" value="ECO:0007669"/>
    <property type="project" value="InterPro"/>
</dbReference>
<dbReference type="PANTHER" id="PTHR23542">
    <property type="match status" value="1"/>
</dbReference>